<name>A0ABR2ZMT3_9AGAR</name>
<evidence type="ECO:0000313" key="1">
    <source>
        <dbReference type="EMBL" id="KAL0062891.1"/>
    </source>
</evidence>
<organism evidence="1 2">
    <name type="scientific">Marasmius tenuissimus</name>
    <dbReference type="NCBI Taxonomy" id="585030"/>
    <lineage>
        <taxon>Eukaryota</taxon>
        <taxon>Fungi</taxon>
        <taxon>Dikarya</taxon>
        <taxon>Basidiomycota</taxon>
        <taxon>Agaricomycotina</taxon>
        <taxon>Agaricomycetes</taxon>
        <taxon>Agaricomycetidae</taxon>
        <taxon>Agaricales</taxon>
        <taxon>Marasmiineae</taxon>
        <taxon>Marasmiaceae</taxon>
        <taxon>Marasmius</taxon>
    </lineage>
</organism>
<protein>
    <submittedName>
        <fullName evidence="1">Uncharacterized protein</fullName>
    </submittedName>
</protein>
<sequence>MDILSVDQHDKWSKWQLYLHLGVPVLTQSDPGTENYGIANSQTYIRQKLDPALKGTLQHKWMTKTKNVKPEIQWSVMRKVWTPEFEKLLEEGERLGFYAPNDPDDLERKKVLPGGVPDHIFESPDLFDVKNFMIHVPPSLFDETEALYAPPDDPVFQLVPPLIGTIISTAYRIIHEPNVTFDTFWAVYRDLIAEVRRGAMEIDIDLKSVVAEEQSVFDVEMVLMEGKRYCPGLDSFPKPSHCADSDDEEVINVNQFPDADDEDDEVIQVNQFTDVDHADQEHDVFGDFVFNLDSALDESLEQ</sequence>
<gene>
    <name evidence="1" type="ORF">AAF712_010212</name>
</gene>
<comment type="caution">
    <text evidence="1">The sequence shown here is derived from an EMBL/GenBank/DDBJ whole genome shotgun (WGS) entry which is preliminary data.</text>
</comment>
<dbReference type="EMBL" id="JBBXMP010000093">
    <property type="protein sequence ID" value="KAL0062891.1"/>
    <property type="molecule type" value="Genomic_DNA"/>
</dbReference>
<accession>A0ABR2ZMT3</accession>
<dbReference type="Proteomes" id="UP001437256">
    <property type="component" value="Unassembled WGS sequence"/>
</dbReference>
<proteinExistence type="predicted"/>
<keyword evidence="2" id="KW-1185">Reference proteome</keyword>
<evidence type="ECO:0000313" key="2">
    <source>
        <dbReference type="Proteomes" id="UP001437256"/>
    </source>
</evidence>
<reference evidence="1 2" key="1">
    <citation type="submission" date="2024-05" db="EMBL/GenBank/DDBJ databases">
        <title>A draft genome resource for the thread blight pathogen Marasmius tenuissimus strain MS-2.</title>
        <authorList>
            <person name="Yulfo-Soto G.E."/>
            <person name="Baruah I.K."/>
            <person name="Amoako-Attah I."/>
            <person name="Bukari Y."/>
            <person name="Meinhardt L.W."/>
            <person name="Bailey B.A."/>
            <person name="Cohen S.P."/>
        </authorList>
    </citation>
    <scope>NUCLEOTIDE SEQUENCE [LARGE SCALE GENOMIC DNA]</scope>
    <source>
        <strain evidence="1 2">MS-2</strain>
    </source>
</reference>